<dbReference type="EMBL" id="KF900762">
    <property type="protein sequence ID" value="AIF06189.1"/>
    <property type="molecule type" value="Genomic_DNA"/>
</dbReference>
<dbReference type="Gene3D" id="1.10.560.10">
    <property type="entry name" value="GroEL-like equatorial domain"/>
    <property type="match status" value="1"/>
</dbReference>
<protein>
    <submittedName>
        <fullName evidence="6">Thermosome subunit</fullName>
    </submittedName>
</protein>
<organism evidence="6">
    <name type="scientific">uncultured marine group II/III euryarchaeote KM3_190_A05</name>
    <dbReference type="NCBI Taxonomy" id="1457960"/>
    <lineage>
        <taxon>Archaea</taxon>
        <taxon>Methanobacteriati</taxon>
        <taxon>Methanobacteriota</taxon>
        <taxon>environmental samples</taxon>
    </lineage>
</organism>
<dbReference type="InterPro" id="IPR002194">
    <property type="entry name" value="Chaperonin_TCP-1_CS"/>
</dbReference>
<dbReference type="SUPFAM" id="SSF52029">
    <property type="entry name" value="GroEL apical domain-like"/>
    <property type="match status" value="1"/>
</dbReference>
<accession>A0A075GQY3</accession>
<keyword evidence="3 5" id="KW-0067">ATP-binding</keyword>
<keyword evidence="4 5" id="KW-0143">Chaperone</keyword>
<dbReference type="GO" id="GO:0140662">
    <property type="term" value="F:ATP-dependent protein folding chaperone"/>
    <property type="evidence" value="ECO:0007669"/>
    <property type="project" value="InterPro"/>
</dbReference>
<dbReference type="PROSITE" id="PS00751">
    <property type="entry name" value="TCP1_2"/>
    <property type="match status" value="1"/>
</dbReference>
<dbReference type="Gene3D" id="3.30.260.10">
    <property type="entry name" value="TCP-1-like chaperonin intermediate domain"/>
    <property type="match status" value="1"/>
</dbReference>
<dbReference type="NCBIfam" id="NF041083">
    <property type="entry name" value="thermosome_beta"/>
    <property type="match status" value="1"/>
</dbReference>
<dbReference type="CDD" id="cd03343">
    <property type="entry name" value="cpn60"/>
    <property type="match status" value="1"/>
</dbReference>
<evidence type="ECO:0000256" key="2">
    <source>
        <dbReference type="ARBA" id="ARBA00022741"/>
    </source>
</evidence>
<dbReference type="InterPro" id="IPR027409">
    <property type="entry name" value="GroEL-like_apical_dom_sf"/>
</dbReference>
<dbReference type="Gene3D" id="3.50.7.10">
    <property type="entry name" value="GroEL"/>
    <property type="match status" value="1"/>
</dbReference>
<dbReference type="InterPro" id="IPR002423">
    <property type="entry name" value="Cpn60/GroEL/TCP-1"/>
</dbReference>
<dbReference type="Pfam" id="PF00118">
    <property type="entry name" value="Cpn60_TCP1"/>
    <property type="match status" value="1"/>
</dbReference>
<proteinExistence type="inferred from homology"/>
<reference evidence="6" key="1">
    <citation type="journal article" date="2014" name="Genome Biol. Evol.">
        <title>Pangenome evidence for extensive interdomain horizontal transfer affecting lineage core and shell genes in uncultured planktonic thaumarchaeota and euryarchaeota.</title>
        <authorList>
            <person name="Deschamps P."/>
            <person name="Zivanovic Y."/>
            <person name="Moreira D."/>
            <person name="Rodriguez-Valera F."/>
            <person name="Lopez-Garcia P."/>
        </authorList>
    </citation>
    <scope>NUCLEOTIDE SEQUENCE</scope>
</reference>
<evidence type="ECO:0000256" key="3">
    <source>
        <dbReference type="ARBA" id="ARBA00022840"/>
    </source>
</evidence>
<dbReference type="NCBIfam" id="NF041082">
    <property type="entry name" value="thermosome_alpha"/>
    <property type="match status" value="1"/>
</dbReference>
<dbReference type="AlphaFoldDB" id="A0A075GQY3"/>
<dbReference type="InterPro" id="IPR053374">
    <property type="entry name" value="TCP-1_chaperonin"/>
</dbReference>
<dbReference type="NCBIfam" id="TIGR02339">
    <property type="entry name" value="thermosome_arch"/>
    <property type="match status" value="1"/>
</dbReference>
<dbReference type="SUPFAM" id="SSF54849">
    <property type="entry name" value="GroEL-intermediate domain like"/>
    <property type="match status" value="1"/>
</dbReference>
<sequence length="564" mass="59932">MSSERLPLRGGRGSQARPIGANIPEVVEVYNGQAPIFILKDGTDRVRGKSAQSNNIAAAKAVADAVRSTLGPKGMDKMLVDSMGDVVITNDGATILKEMDIEHPAAKMIIEVAKTQEQHCYDGTTSAVVIAGELLKRSEDLIDQNVHPTVICHGFRLAAERAVELLDSHSISVADEDTLAEVAKTALTGKSAEAVKSFLADICVKAVKSVGREDDGERAVSLDDIKVEKRQGGSIKASTLVDGIILDKERVHPGMPRAVTDAKIALVNSAIEVKKTEVDAKIQITDPSMLAKFLEEEENYLKGLVEKLQNSGANVLVCQKGIDDIAQHYLAKAGLFAVRRAKKSDMEALSKATGGRIVTNIDDLAKGDLGNAAKVEERKIGDSDMVFITGCPEAKSVSVLLRGGTEHVVDELRRAFDDAIGVISVAWEDGSVLTGGGSVLAALSRDLRIYAEGIGGREQMAIEAFAGALEVIPRTLAENAGLDPVNTIIELRKAHAEGKATFGVNVFEGGVMDMQVAQVVEPTRVVEQAIQSATETAVMILRIDDVISSKAVSGGGMDGMDFDM</sequence>
<dbReference type="GO" id="GO:0051082">
    <property type="term" value="F:unfolded protein binding"/>
    <property type="evidence" value="ECO:0007669"/>
    <property type="project" value="InterPro"/>
</dbReference>
<keyword evidence="2 5" id="KW-0547">Nucleotide-binding</keyword>
<evidence type="ECO:0000313" key="6">
    <source>
        <dbReference type="EMBL" id="AIF06189.1"/>
    </source>
</evidence>
<dbReference type="PANTHER" id="PTHR11353">
    <property type="entry name" value="CHAPERONIN"/>
    <property type="match status" value="1"/>
</dbReference>
<dbReference type="InterPro" id="IPR054827">
    <property type="entry name" value="thermosome_alpha"/>
</dbReference>
<dbReference type="InterPro" id="IPR017998">
    <property type="entry name" value="Chaperone_TCP-1"/>
</dbReference>
<evidence type="ECO:0000256" key="4">
    <source>
        <dbReference type="ARBA" id="ARBA00023186"/>
    </source>
</evidence>
<evidence type="ECO:0000256" key="1">
    <source>
        <dbReference type="ARBA" id="ARBA00008020"/>
    </source>
</evidence>
<dbReference type="SUPFAM" id="SSF48592">
    <property type="entry name" value="GroEL equatorial domain-like"/>
    <property type="match status" value="1"/>
</dbReference>
<dbReference type="PROSITE" id="PS00750">
    <property type="entry name" value="TCP1_1"/>
    <property type="match status" value="1"/>
</dbReference>
<dbReference type="PRINTS" id="PR00304">
    <property type="entry name" value="TCOMPLEXTCP1"/>
</dbReference>
<name>A0A075GQY3_9EURY</name>
<dbReference type="GO" id="GO:0016887">
    <property type="term" value="F:ATP hydrolysis activity"/>
    <property type="evidence" value="ECO:0007669"/>
    <property type="project" value="InterPro"/>
</dbReference>
<dbReference type="InterPro" id="IPR027413">
    <property type="entry name" value="GROEL-like_equatorial_sf"/>
</dbReference>
<dbReference type="InterPro" id="IPR027410">
    <property type="entry name" value="TCP-1-like_intermed_sf"/>
</dbReference>
<evidence type="ECO:0000256" key="5">
    <source>
        <dbReference type="RuleBase" id="RU004187"/>
    </source>
</evidence>
<dbReference type="GO" id="GO:0005524">
    <property type="term" value="F:ATP binding"/>
    <property type="evidence" value="ECO:0007669"/>
    <property type="project" value="UniProtKB-KW"/>
</dbReference>
<dbReference type="InterPro" id="IPR012714">
    <property type="entry name" value="Thermosome_arc"/>
</dbReference>
<comment type="similarity">
    <text evidence="1 5">Belongs to the TCP-1 chaperonin family.</text>
</comment>